<sequence length="123" mass="14277">MQTLDAIFMQESNGSVFKVMEKSHKRCVKGQILVICMHYSSQTVTINGFWHGCSAYNDCFLNKKKGVLDCEQNNYLVHCFHLVGLCLFMLLFNKMGKGKGVWQWIFFQTEKLSWLTPAWNNLV</sequence>
<keyword evidence="1" id="KW-1133">Transmembrane helix</keyword>
<comment type="caution">
    <text evidence="2">The sequence shown here is derived from an EMBL/GenBank/DDBJ whole genome shotgun (WGS) entry which is preliminary data.</text>
</comment>
<keyword evidence="3" id="KW-1185">Reference proteome</keyword>
<name>A0ABV0VIZ5_9TELE</name>
<keyword evidence="1" id="KW-0472">Membrane</keyword>
<gene>
    <name evidence="2" type="ORF">ILYODFUR_028920</name>
</gene>
<evidence type="ECO:0000256" key="1">
    <source>
        <dbReference type="SAM" id="Phobius"/>
    </source>
</evidence>
<dbReference type="Proteomes" id="UP001482620">
    <property type="component" value="Unassembled WGS sequence"/>
</dbReference>
<organism evidence="2 3">
    <name type="scientific">Ilyodon furcidens</name>
    <name type="common">goldbreast splitfin</name>
    <dbReference type="NCBI Taxonomy" id="33524"/>
    <lineage>
        <taxon>Eukaryota</taxon>
        <taxon>Metazoa</taxon>
        <taxon>Chordata</taxon>
        <taxon>Craniata</taxon>
        <taxon>Vertebrata</taxon>
        <taxon>Euteleostomi</taxon>
        <taxon>Actinopterygii</taxon>
        <taxon>Neopterygii</taxon>
        <taxon>Teleostei</taxon>
        <taxon>Neoteleostei</taxon>
        <taxon>Acanthomorphata</taxon>
        <taxon>Ovalentaria</taxon>
        <taxon>Atherinomorphae</taxon>
        <taxon>Cyprinodontiformes</taxon>
        <taxon>Goodeidae</taxon>
        <taxon>Ilyodon</taxon>
    </lineage>
</organism>
<feature type="transmembrane region" description="Helical" evidence="1">
    <location>
        <begin position="75"/>
        <end position="92"/>
    </location>
</feature>
<evidence type="ECO:0000313" key="2">
    <source>
        <dbReference type="EMBL" id="MEQ2256910.1"/>
    </source>
</evidence>
<accession>A0ABV0VIZ5</accession>
<proteinExistence type="predicted"/>
<protein>
    <submittedName>
        <fullName evidence="2">Uncharacterized protein</fullName>
    </submittedName>
</protein>
<reference evidence="2 3" key="1">
    <citation type="submission" date="2021-06" db="EMBL/GenBank/DDBJ databases">
        <authorList>
            <person name="Palmer J.M."/>
        </authorList>
    </citation>
    <scope>NUCLEOTIDE SEQUENCE [LARGE SCALE GENOMIC DNA]</scope>
    <source>
        <strain evidence="3">if_2019</strain>
        <tissue evidence="2">Muscle</tissue>
    </source>
</reference>
<dbReference type="EMBL" id="JAHRIQ010108301">
    <property type="protein sequence ID" value="MEQ2256910.1"/>
    <property type="molecule type" value="Genomic_DNA"/>
</dbReference>
<keyword evidence="1" id="KW-0812">Transmembrane</keyword>
<evidence type="ECO:0000313" key="3">
    <source>
        <dbReference type="Proteomes" id="UP001482620"/>
    </source>
</evidence>